<feature type="domain" description="EfeO-type cupredoxin-like" evidence="3">
    <location>
        <begin position="63"/>
        <end position="165"/>
    </location>
</feature>
<evidence type="ECO:0000259" key="3">
    <source>
        <dbReference type="Pfam" id="PF13473"/>
    </source>
</evidence>
<dbReference type="Pfam" id="PF13473">
    <property type="entry name" value="Cupredoxin_1"/>
    <property type="match status" value="1"/>
</dbReference>
<comment type="caution">
    <text evidence="4">The sequence shown here is derived from an EMBL/GenBank/DDBJ whole genome shotgun (WGS) entry which is preliminary data.</text>
</comment>
<feature type="signal peptide" evidence="2">
    <location>
        <begin position="1"/>
        <end position="26"/>
    </location>
</feature>
<gene>
    <name evidence="4" type="ORF">VB854_29040</name>
</gene>
<keyword evidence="2" id="KW-0732">Signal</keyword>
<evidence type="ECO:0000313" key="4">
    <source>
        <dbReference type="EMBL" id="MEA5522981.1"/>
    </source>
</evidence>
<keyword evidence="5" id="KW-1185">Reference proteome</keyword>
<sequence>MLKYQKTGLYFSQILLSLILANSVQAFSSESHSQTTEKFRQIQQPIPVKIAVTAAGLGLIGLEIWWFMFSKPKAKQATQIQDTQELEILVDGGYEPNRITVNSGQPVRLKFYRKDPSHCLDKVLFPDFNISKDLPLDKTTTVEFTPDKPGEYTFSCGMNMVRGTLEVRG</sequence>
<feature type="transmembrane region" description="Helical" evidence="1">
    <location>
        <begin position="50"/>
        <end position="69"/>
    </location>
</feature>
<dbReference type="InterPro" id="IPR028096">
    <property type="entry name" value="EfeO_Cupredoxin"/>
</dbReference>
<organism evidence="4 5">
    <name type="scientific">Limnoraphis robusta CCNP1315</name>
    <dbReference type="NCBI Taxonomy" id="3110306"/>
    <lineage>
        <taxon>Bacteria</taxon>
        <taxon>Bacillati</taxon>
        <taxon>Cyanobacteriota</taxon>
        <taxon>Cyanophyceae</taxon>
        <taxon>Oscillatoriophycideae</taxon>
        <taxon>Oscillatoriales</taxon>
        <taxon>Sirenicapillariaceae</taxon>
        <taxon>Limnoraphis</taxon>
    </lineage>
</organism>
<name>A0ABU5U7Z1_9CYAN</name>
<keyword evidence="1" id="KW-0812">Transmembrane</keyword>
<accession>A0ABU5U7Z1</accession>
<keyword evidence="1" id="KW-0472">Membrane</keyword>
<dbReference type="RefSeq" id="WP_323221461.1">
    <property type="nucleotide sequence ID" value="NZ_JAYGHT010000197.1"/>
</dbReference>
<evidence type="ECO:0000256" key="2">
    <source>
        <dbReference type="SAM" id="SignalP"/>
    </source>
</evidence>
<dbReference type="InterPro" id="IPR008972">
    <property type="entry name" value="Cupredoxin"/>
</dbReference>
<reference evidence="4 5" key="1">
    <citation type="submission" date="2023-12" db="EMBL/GenBank/DDBJ databases">
        <title>Baltic Sea Cyanobacteria.</title>
        <authorList>
            <person name="Delbaje E."/>
            <person name="Fewer D.P."/>
            <person name="Shishido T.K."/>
        </authorList>
    </citation>
    <scope>NUCLEOTIDE SEQUENCE [LARGE SCALE GENOMIC DNA]</scope>
    <source>
        <strain evidence="4 5">CCNP 1315</strain>
    </source>
</reference>
<proteinExistence type="predicted"/>
<evidence type="ECO:0000256" key="1">
    <source>
        <dbReference type="SAM" id="Phobius"/>
    </source>
</evidence>
<dbReference type="SUPFAM" id="SSF49503">
    <property type="entry name" value="Cupredoxins"/>
    <property type="match status" value="1"/>
</dbReference>
<dbReference type="EMBL" id="JAYGHT010000197">
    <property type="protein sequence ID" value="MEA5522981.1"/>
    <property type="molecule type" value="Genomic_DNA"/>
</dbReference>
<protein>
    <submittedName>
        <fullName evidence="4">Cupredoxin domain-containing protein</fullName>
    </submittedName>
</protein>
<keyword evidence="1" id="KW-1133">Transmembrane helix</keyword>
<evidence type="ECO:0000313" key="5">
    <source>
        <dbReference type="Proteomes" id="UP001301728"/>
    </source>
</evidence>
<dbReference type="Proteomes" id="UP001301728">
    <property type="component" value="Unassembled WGS sequence"/>
</dbReference>
<dbReference type="Gene3D" id="2.60.40.420">
    <property type="entry name" value="Cupredoxins - blue copper proteins"/>
    <property type="match status" value="1"/>
</dbReference>
<feature type="chain" id="PRO_5047062432" evidence="2">
    <location>
        <begin position="27"/>
        <end position="169"/>
    </location>
</feature>